<gene>
    <name evidence="1" type="ordered locus">Ctha_2677</name>
</gene>
<evidence type="ECO:0000313" key="2">
    <source>
        <dbReference type="Proteomes" id="UP000001208"/>
    </source>
</evidence>
<name>B3QYQ3_CHLT3</name>
<reference evidence="1 2" key="1">
    <citation type="submission" date="2008-06" db="EMBL/GenBank/DDBJ databases">
        <title>Complete sequence of Chloroherpeton thalassium ATCC 35110.</title>
        <authorList>
            <consortium name="US DOE Joint Genome Institute"/>
            <person name="Lucas S."/>
            <person name="Copeland A."/>
            <person name="Lapidus A."/>
            <person name="Glavina del Rio T."/>
            <person name="Dalin E."/>
            <person name="Tice H."/>
            <person name="Bruce D."/>
            <person name="Goodwin L."/>
            <person name="Pitluck S."/>
            <person name="Schmutz J."/>
            <person name="Larimer F."/>
            <person name="Land M."/>
            <person name="Hauser L."/>
            <person name="Kyrpides N."/>
            <person name="Mikhailova N."/>
            <person name="Liu Z."/>
            <person name="Li T."/>
            <person name="Zhao F."/>
            <person name="Overmann J."/>
            <person name="Bryant D.A."/>
            <person name="Richardson P."/>
        </authorList>
    </citation>
    <scope>NUCLEOTIDE SEQUENCE [LARGE SCALE GENOMIC DNA]</scope>
    <source>
        <strain evidence="2">ATCC 35110 / GB-78</strain>
    </source>
</reference>
<dbReference type="Proteomes" id="UP000001208">
    <property type="component" value="Chromosome"/>
</dbReference>
<keyword evidence="2" id="KW-1185">Reference proteome</keyword>
<organism evidence="1 2">
    <name type="scientific">Chloroherpeton thalassium (strain ATCC 35110 / GB-78)</name>
    <dbReference type="NCBI Taxonomy" id="517418"/>
    <lineage>
        <taxon>Bacteria</taxon>
        <taxon>Pseudomonadati</taxon>
        <taxon>Chlorobiota</taxon>
        <taxon>Chlorobiia</taxon>
        <taxon>Chlorobiales</taxon>
        <taxon>Chloroherpetonaceae</taxon>
        <taxon>Chloroherpeton</taxon>
    </lineage>
</organism>
<dbReference type="EMBL" id="CP001100">
    <property type="protein sequence ID" value="ACF15126.1"/>
    <property type="molecule type" value="Genomic_DNA"/>
</dbReference>
<protein>
    <submittedName>
        <fullName evidence="1">Uncharacterized protein</fullName>
    </submittedName>
</protein>
<sequence>MLTHSGILNKVSLYLNIEVKLNLSGKDMVEKILKNLVFIHICYLAIKRILFEAV</sequence>
<proteinExistence type="predicted"/>
<dbReference type="AlphaFoldDB" id="B3QYQ3"/>
<accession>B3QYQ3</accession>
<dbReference type="STRING" id="517418.Ctha_2677"/>
<dbReference type="KEGG" id="cts:Ctha_2677"/>
<dbReference type="HOGENOM" id="CLU_3041747_0_0_10"/>
<evidence type="ECO:0000313" key="1">
    <source>
        <dbReference type="EMBL" id="ACF15126.1"/>
    </source>
</evidence>